<comment type="caution">
    <text evidence="5">The sequence shown here is derived from an EMBL/GenBank/DDBJ whole genome shotgun (WGS) entry which is preliminary data.</text>
</comment>
<dbReference type="PROSITE" id="PS50949">
    <property type="entry name" value="HTH_GNTR"/>
    <property type="match status" value="1"/>
</dbReference>
<dbReference type="PANTHER" id="PTHR44846:SF17">
    <property type="entry name" value="GNTR-FAMILY TRANSCRIPTIONAL REGULATOR"/>
    <property type="match status" value="1"/>
</dbReference>
<keyword evidence="1" id="KW-0805">Transcription regulation</keyword>
<organism evidence="5 6">
    <name type="scientific">Thermomonospora umbrina</name>
    <dbReference type="NCBI Taxonomy" id="111806"/>
    <lineage>
        <taxon>Bacteria</taxon>
        <taxon>Bacillati</taxon>
        <taxon>Actinomycetota</taxon>
        <taxon>Actinomycetes</taxon>
        <taxon>Streptosporangiales</taxon>
        <taxon>Thermomonosporaceae</taxon>
        <taxon>Thermomonospora</taxon>
    </lineage>
</organism>
<protein>
    <submittedName>
        <fullName evidence="5">GntR family transcriptional regulator</fullName>
    </submittedName>
</protein>
<dbReference type="InterPro" id="IPR036390">
    <property type="entry name" value="WH_DNA-bd_sf"/>
</dbReference>
<dbReference type="Pfam" id="PF00392">
    <property type="entry name" value="GntR"/>
    <property type="match status" value="1"/>
</dbReference>
<dbReference type="SMART" id="SM00866">
    <property type="entry name" value="UTRA"/>
    <property type="match status" value="1"/>
</dbReference>
<keyword evidence="6" id="KW-1185">Reference proteome</keyword>
<evidence type="ECO:0000313" key="6">
    <source>
        <dbReference type="Proteomes" id="UP000256661"/>
    </source>
</evidence>
<dbReference type="Pfam" id="PF07702">
    <property type="entry name" value="UTRA"/>
    <property type="match status" value="1"/>
</dbReference>
<dbReference type="InterPro" id="IPR050679">
    <property type="entry name" value="Bact_HTH_transcr_reg"/>
</dbReference>
<evidence type="ECO:0000313" key="5">
    <source>
        <dbReference type="EMBL" id="REE96648.1"/>
    </source>
</evidence>
<sequence>MSPQVQREKPPYRQIADHFKQQIVDGKLSPGDSLMSERQIATEWGVSRSTATKALAALRTEGLIAARQGAGTVVSDTRSLHRSVHDRYGTVRRTGRIYSPGQYARITDAALVPAPEDVAAALELASDATAIRRHRVTYNAEDQPLACSTSWFAGDLAEVAPLLLESERIRQGTAAYVEEMIGRQMRQGQDRIAARLATAEELQELALPDPSAVLVTLHTVWDEDDRPLSYEEGIAPPERWTTYDYPISAG</sequence>
<keyword evidence="2" id="KW-0238">DNA-binding</keyword>
<dbReference type="PRINTS" id="PR00035">
    <property type="entry name" value="HTHGNTR"/>
</dbReference>
<dbReference type="EMBL" id="QTTT01000001">
    <property type="protein sequence ID" value="REE96648.1"/>
    <property type="molecule type" value="Genomic_DNA"/>
</dbReference>
<evidence type="ECO:0000256" key="2">
    <source>
        <dbReference type="ARBA" id="ARBA00023125"/>
    </source>
</evidence>
<dbReference type="InterPro" id="IPR036388">
    <property type="entry name" value="WH-like_DNA-bd_sf"/>
</dbReference>
<dbReference type="GO" id="GO:0003677">
    <property type="term" value="F:DNA binding"/>
    <property type="evidence" value="ECO:0007669"/>
    <property type="project" value="UniProtKB-KW"/>
</dbReference>
<dbReference type="SMART" id="SM00345">
    <property type="entry name" value="HTH_GNTR"/>
    <property type="match status" value="1"/>
</dbReference>
<dbReference type="PANTHER" id="PTHR44846">
    <property type="entry name" value="MANNOSYL-D-GLYCERATE TRANSPORT/METABOLISM SYSTEM REPRESSOR MNGR-RELATED"/>
    <property type="match status" value="1"/>
</dbReference>
<evidence type="ECO:0000259" key="4">
    <source>
        <dbReference type="PROSITE" id="PS50949"/>
    </source>
</evidence>
<gene>
    <name evidence="5" type="ORF">DFJ69_2088</name>
</gene>
<dbReference type="OrthoDB" id="3192286at2"/>
<dbReference type="Proteomes" id="UP000256661">
    <property type="component" value="Unassembled WGS sequence"/>
</dbReference>
<evidence type="ECO:0000256" key="1">
    <source>
        <dbReference type="ARBA" id="ARBA00023015"/>
    </source>
</evidence>
<dbReference type="GO" id="GO:0045892">
    <property type="term" value="P:negative regulation of DNA-templated transcription"/>
    <property type="evidence" value="ECO:0007669"/>
    <property type="project" value="TreeGrafter"/>
</dbReference>
<dbReference type="GO" id="GO:0003700">
    <property type="term" value="F:DNA-binding transcription factor activity"/>
    <property type="evidence" value="ECO:0007669"/>
    <property type="project" value="InterPro"/>
</dbReference>
<dbReference type="RefSeq" id="WP_116022261.1">
    <property type="nucleotide sequence ID" value="NZ_QTTT01000001.1"/>
</dbReference>
<dbReference type="CDD" id="cd07377">
    <property type="entry name" value="WHTH_GntR"/>
    <property type="match status" value="1"/>
</dbReference>
<dbReference type="InterPro" id="IPR000524">
    <property type="entry name" value="Tscrpt_reg_HTH_GntR"/>
</dbReference>
<name>A0A3D9SLB6_9ACTN</name>
<accession>A0A3D9SLB6</accession>
<proteinExistence type="predicted"/>
<dbReference type="SUPFAM" id="SSF64288">
    <property type="entry name" value="Chorismate lyase-like"/>
    <property type="match status" value="1"/>
</dbReference>
<dbReference type="InterPro" id="IPR028978">
    <property type="entry name" value="Chorismate_lyase_/UTRA_dom_sf"/>
</dbReference>
<dbReference type="InterPro" id="IPR011663">
    <property type="entry name" value="UTRA"/>
</dbReference>
<dbReference type="SUPFAM" id="SSF46785">
    <property type="entry name" value="Winged helix' DNA-binding domain"/>
    <property type="match status" value="1"/>
</dbReference>
<dbReference type="Gene3D" id="1.10.10.10">
    <property type="entry name" value="Winged helix-like DNA-binding domain superfamily/Winged helix DNA-binding domain"/>
    <property type="match status" value="1"/>
</dbReference>
<keyword evidence="3" id="KW-0804">Transcription</keyword>
<reference evidence="5 6" key="1">
    <citation type="submission" date="2018-08" db="EMBL/GenBank/DDBJ databases">
        <title>Sequencing the genomes of 1000 actinobacteria strains.</title>
        <authorList>
            <person name="Klenk H.-P."/>
        </authorList>
    </citation>
    <scope>NUCLEOTIDE SEQUENCE [LARGE SCALE GENOMIC DNA]</scope>
    <source>
        <strain evidence="5 6">DSM 43927</strain>
    </source>
</reference>
<dbReference type="Gene3D" id="3.40.1410.10">
    <property type="entry name" value="Chorismate lyase-like"/>
    <property type="match status" value="1"/>
</dbReference>
<dbReference type="AlphaFoldDB" id="A0A3D9SLB6"/>
<feature type="domain" description="HTH gntR-type" evidence="4">
    <location>
        <begin position="9"/>
        <end position="77"/>
    </location>
</feature>
<evidence type="ECO:0000256" key="3">
    <source>
        <dbReference type="ARBA" id="ARBA00023163"/>
    </source>
</evidence>